<dbReference type="GO" id="GO:0016020">
    <property type="term" value="C:membrane"/>
    <property type="evidence" value="ECO:0007669"/>
    <property type="project" value="UniProtKB-SubCell"/>
</dbReference>
<evidence type="ECO:0000256" key="6">
    <source>
        <dbReference type="SAM" id="Phobius"/>
    </source>
</evidence>
<keyword evidence="4 6" id="KW-1133">Transmembrane helix</keyword>
<evidence type="ECO:0000256" key="3">
    <source>
        <dbReference type="ARBA" id="ARBA00022692"/>
    </source>
</evidence>
<protein>
    <submittedName>
        <fullName evidence="8">Maltose permease</fullName>
    </submittedName>
</protein>
<accession>A0A8H4K0X3</accession>
<dbReference type="SUPFAM" id="SSF103473">
    <property type="entry name" value="MFS general substrate transporter"/>
    <property type="match status" value="1"/>
</dbReference>
<comment type="caution">
    <text evidence="8">The sequence shown here is derived from an EMBL/GenBank/DDBJ whole genome shotgun (WGS) entry which is preliminary data.</text>
</comment>
<gene>
    <name evidence="8" type="ORF">FACUT_3201</name>
</gene>
<reference evidence="8 9" key="1">
    <citation type="submission" date="2020-01" db="EMBL/GenBank/DDBJ databases">
        <title>Identification and distribution of gene clusters putatively required for synthesis of sphingolipid metabolism inhibitors in phylogenetically diverse species of the filamentous fungus Fusarium.</title>
        <authorList>
            <person name="Kim H.-S."/>
            <person name="Busman M."/>
            <person name="Brown D.W."/>
            <person name="Divon H."/>
            <person name="Uhlig S."/>
            <person name="Proctor R.H."/>
        </authorList>
    </citation>
    <scope>NUCLEOTIDE SEQUENCE [LARGE SCALE GENOMIC DNA]</scope>
    <source>
        <strain evidence="8 9">NRRL 13308</strain>
    </source>
</reference>
<feature type="transmembrane region" description="Helical" evidence="6">
    <location>
        <begin position="116"/>
        <end position="138"/>
    </location>
</feature>
<dbReference type="InterPro" id="IPR005828">
    <property type="entry name" value="MFS_sugar_transport-like"/>
</dbReference>
<dbReference type="PANTHER" id="PTHR48022">
    <property type="entry name" value="PLASTIDIC GLUCOSE TRANSPORTER 4"/>
    <property type="match status" value="1"/>
</dbReference>
<dbReference type="InterPro" id="IPR020846">
    <property type="entry name" value="MFS_dom"/>
</dbReference>
<name>A0A8H4K0X3_9HYPO</name>
<dbReference type="OrthoDB" id="6612291at2759"/>
<dbReference type="InterPro" id="IPR036259">
    <property type="entry name" value="MFS_trans_sf"/>
</dbReference>
<keyword evidence="3 6" id="KW-0812">Transmembrane</keyword>
<dbReference type="EMBL" id="JAADJF010000067">
    <property type="protein sequence ID" value="KAF4440773.1"/>
    <property type="molecule type" value="Genomic_DNA"/>
</dbReference>
<evidence type="ECO:0000313" key="9">
    <source>
        <dbReference type="Proteomes" id="UP000536711"/>
    </source>
</evidence>
<dbReference type="Gene3D" id="1.20.1250.20">
    <property type="entry name" value="MFS general substrate transporter like domains"/>
    <property type="match status" value="1"/>
</dbReference>
<evidence type="ECO:0000256" key="2">
    <source>
        <dbReference type="ARBA" id="ARBA00010992"/>
    </source>
</evidence>
<evidence type="ECO:0000259" key="7">
    <source>
        <dbReference type="PROSITE" id="PS50850"/>
    </source>
</evidence>
<evidence type="ECO:0000313" key="8">
    <source>
        <dbReference type="EMBL" id="KAF4440773.1"/>
    </source>
</evidence>
<feature type="transmembrane region" description="Helical" evidence="6">
    <location>
        <begin position="150"/>
        <end position="169"/>
    </location>
</feature>
<keyword evidence="9" id="KW-1185">Reference proteome</keyword>
<dbReference type="PANTHER" id="PTHR48022:SF41">
    <property type="entry name" value="MAJOR FACILITATOR SUPERFAMILY (MFS) PROFILE DOMAIN-CONTAINING PROTEIN"/>
    <property type="match status" value="1"/>
</dbReference>
<evidence type="ECO:0000256" key="4">
    <source>
        <dbReference type="ARBA" id="ARBA00022989"/>
    </source>
</evidence>
<sequence>MAVLTNGAYFLIMAGMSAQYSPMVNLIGVASHMVSNAISWYTVPRFGRRTMVLLSISLDILGCASMGIPACFLSQATQWYVGAALLIFGFFNSLGIPSAVPVIASEISTVRLRAKTAGIGFGAQCIGAWVFSFYTPYLYKTDQVNWKGKIGFFFAALGAVGYVISWLTVPETKGRSFLDLDFLFGEKVKARAFRKTAVSSIDNDVDNPKEDGKESF</sequence>
<dbReference type="InterPro" id="IPR050360">
    <property type="entry name" value="MFS_Sugar_Transporters"/>
</dbReference>
<comment type="subcellular location">
    <subcellularLocation>
        <location evidence="1">Membrane</location>
        <topology evidence="1">Multi-pass membrane protein</topology>
    </subcellularLocation>
</comment>
<dbReference type="Pfam" id="PF00083">
    <property type="entry name" value="Sugar_tr"/>
    <property type="match status" value="1"/>
</dbReference>
<dbReference type="GO" id="GO:0005351">
    <property type="term" value="F:carbohydrate:proton symporter activity"/>
    <property type="evidence" value="ECO:0007669"/>
    <property type="project" value="TreeGrafter"/>
</dbReference>
<feature type="transmembrane region" description="Helical" evidence="6">
    <location>
        <begin position="79"/>
        <end position="104"/>
    </location>
</feature>
<comment type="similarity">
    <text evidence="2">Belongs to the major facilitator superfamily. Sugar transporter (TC 2.A.1.1) family.</text>
</comment>
<feature type="domain" description="Major facilitator superfamily (MFS) profile" evidence="7">
    <location>
        <begin position="1"/>
        <end position="173"/>
    </location>
</feature>
<dbReference type="PROSITE" id="PS50850">
    <property type="entry name" value="MFS"/>
    <property type="match status" value="1"/>
</dbReference>
<dbReference type="Proteomes" id="UP000536711">
    <property type="component" value="Unassembled WGS sequence"/>
</dbReference>
<proteinExistence type="inferred from homology"/>
<feature type="transmembrane region" description="Helical" evidence="6">
    <location>
        <begin position="50"/>
        <end position="73"/>
    </location>
</feature>
<organism evidence="8 9">
    <name type="scientific">Fusarium acutatum</name>
    <dbReference type="NCBI Taxonomy" id="78861"/>
    <lineage>
        <taxon>Eukaryota</taxon>
        <taxon>Fungi</taxon>
        <taxon>Dikarya</taxon>
        <taxon>Ascomycota</taxon>
        <taxon>Pezizomycotina</taxon>
        <taxon>Sordariomycetes</taxon>
        <taxon>Hypocreomycetidae</taxon>
        <taxon>Hypocreales</taxon>
        <taxon>Nectriaceae</taxon>
        <taxon>Fusarium</taxon>
        <taxon>Fusarium fujikuroi species complex</taxon>
    </lineage>
</organism>
<dbReference type="AlphaFoldDB" id="A0A8H4K0X3"/>
<evidence type="ECO:0000256" key="5">
    <source>
        <dbReference type="ARBA" id="ARBA00023136"/>
    </source>
</evidence>
<keyword evidence="5 6" id="KW-0472">Membrane</keyword>
<evidence type="ECO:0000256" key="1">
    <source>
        <dbReference type="ARBA" id="ARBA00004141"/>
    </source>
</evidence>